<protein>
    <recommendedName>
        <fullName evidence="1">Putative Flp pilus-assembly TadG-like N-terminal domain-containing protein</fullName>
    </recommendedName>
</protein>
<feature type="domain" description="Putative Flp pilus-assembly TadG-like N-terminal" evidence="1">
    <location>
        <begin position="14"/>
        <end position="59"/>
    </location>
</feature>
<dbReference type="Proteomes" id="UP000295131">
    <property type="component" value="Unassembled WGS sequence"/>
</dbReference>
<sequence length="439" mass="47921">MVDLKKKFAADRRGNFGMIAALCIVPLFAAAGLGLDMTNAYSAKTKLDNAADSAALAALQSAARASPIAGSVENFSAQELLGNTMMMTNIEQEYGISINSFTVEVANNGTALEAKATYDANLDTTIMRVFSRDQIRISNTVLAATSLSKRMNLYMLLDNTPSMGVGATPSDISALERATKNHPNQALRDCAFACHTTEEEIGTSNYDIAKNIGVDMRIDVVRTSTRNLIEDIKRKQAYSGQVKVGIYSFGTAAEDLKLTELAAPSSDFHMQMMRLKRLDLMTIPYQRYKEDQLTDYDGTLKSLTKIIKSDEAGGDDSEKIVFLVTDGVGDSFKPLRCTRPTVESVNNVYGRCVEPIDARVCDSIKNNGYKLAILYTTYLALPDSPFYVKWVSPFHRDLSKKLESCATAGMYAEVGFGSSVPDAMISLFNAATAAPRLIY</sequence>
<comment type="caution">
    <text evidence="2">The sequence shown here is derived from an EMBL/GenBank/DDBJ whole genome shotgun (WGS) entry which is preliminary data.</text>
</comment>
<dbReference type="SUPFAM" id="SSF53300">
    <property type="entry name" value="vWA-like"/>
    <property type="match status" value="1"/>
</dbReference>
<dbReference type="InterPro" id="IPR036465">
    <property type="entry name" value="vWFA_dom_sf"/>
</dbReference>
<reference evidence="2 3" key="1">
    <citation type="journal article" date="2013" name="Int. J. Syst. Evol. Microbiol.">
        <title>Hoeflea suaedae sp. nov., an endophytic bacterium isolated from the root of the halophyte Suaeda maritima.</title>
        <authorList>
            <person name="Chung E.J."/>
            <person name="Park J.A."/>
            <person name="Pramanik P."/>
            <person name="Bibi F."/>
            <person name="Jeon C.O."/>
            <person name="Chung Y.R."/>
        </authorList>
    </citation>
    <scope>NUCLEOTIDE SEQUENCE [LARGE SCALE GENOMIC DNA]</scope>
    <source>
        <strain evidence="2 3">YC6898</strain>
    </source>
</reference>
<dbReference type="EMBL" id="SMSI01000001">
    <property type="protein sequence ID" value="TDH38809.1"/>
    <property type="molecule type" value="Genomic_DNA"/>
</dbReference>
<accession>A0A4R5PP84</accession>
<dbReference type="Gene3D" id="3.40.50.410">
    <property type="entry name" value="von Willebrand factor, type A domain"/>
    <property type="match status" value="1"/>
</dbReference>
<evidence type="ECO:0000259" key="1">
    <source>
        <dbReference type="Pfam" id="PF13400"/>
    </source>
</evidence>
<evidence type="ECO:0000313" key="2">
    <source>
        <dbReference type="EMBL" id="TDH38809.1"/>
    </source>
</evidence>
<evidence type="ECO:0000313" key="3">
    <source>
        <dbReference type="Proteomes" id="UP000295131"/>
    </source>
</evidence>
<dbReference type="Pfam" id="PF13400">
    <property type="entry name" value="Tad"/>
    <property type="match status" value="1"/>
</dbReference>
<proteinExistence type="predicted"/>
<dbReference type="InterPro" id="IPR028087">
    <property type="entry name" value="Tad_N"/>
</dbReference>
<dbReference type="AlphaFoldDB" id="A0A4R5PP84"/>
<gene>
    <name evidence="2" type="ORF">E2A64_06875</name>
</gene>
<organism evidence="2 3">
    <name type="scientific">Pseudohoeflea suaedae</name>
    <dbReference type="NCBI Taxonomy" id="877384"/>
    <lineage>
        <taxon>Bacteria</taxon>
        <taxon>Pseudomonadati</taxon>
        <taxon>Pseudomonadota</taxon>
        <taxon>Alphaproteobacteria</taxon>
        <taxon>Hyphomicrobiales</taxon>
        <taxon>Rhizobiaceae</taxon>
        <taxon>Pseudohoeflea</taxon>
    </lineage>
</organism>
<keyword evidence="3" id="KW-1185">Reference proteome</keyword>
<name>A0A4R5PP84_9HYPH</name>